<sequence>MKNFRPPYSFSSSIPRWRRRSRSKWLSSTSFRWKRSEGFDLTDGNVTTERIDSCLIAHMRIREKNALQALKACHWHLEAAFDVFYSQPQPRSNADMRRLEELYNRYKGKLLYPYSDMILADVISVLCNDLQVEPQDIVTLVLSWHMNAATACEFSKEEFVGGLQSISVDSIAKLQEKLSFMRSELKDERRGGTSGKIFRLSLGLLVAARMNCVDNTGAKNLYVISVKGIKDRLNWIPYTCVVDMVMATVKKGKPDLRKKVLPTVMIRQCKPWHEKTVFSCLLKIRSLLRCLGRCYVVFSSAITGLIGKECADLWPRIASAAKVIVYSCCWLSYSTKLECSLK</sequence>
<dbReference type="SMART" id="SM01374">
    <property type="entry name" value="Ribosomal_L14"/>
    <property type="match status" value="1"/>
</dbReference>
<dbReference type="SUPFAM" id="SSF50193">
    <property type="entry name" value="Ribosomal protein L14"/>
    <property type="match status" value="1"/>
</dbReference>
<evidence type="ECO:0000256" key="4">
    <source>
        <dbReference type="RuleBase" id="RU003949"/>
    </source>
</evidence>
<reference evidence="5 6" key="1">
    <citation type="submission" date="2022-03" db="EMBL/GenBank/DDBJ databases">
        <authorList>
            <person name="Nunn A."/>
            <person name="Chopra R."/>
            <person name="Nunn A."/>
            <person name="Contreras Garrido A."/>
        </authorList>
    </citation>
    <scope>NUCLEOTIDE SEQUENCE [LARGE SCALE GENOMIC DNA]</scope>
</reference>
<dbReference type="Gene3D" id="1.10.238.10">
    <property type="entry name" value="EF-hand"/>
    <property type="match status" value="1"/>
</dbReference>
<dbReference type="AlphaFoldDB" id="A0AAU9R7L4"/>
<evidence type="ECO:0000256" key="2">
    <source>
        <dbReference type="ARBA" id="ARBA00022980"/>
    </source>
</evidence>
<gene>
    <name evidence="5" type="ORF">TAV2_LOCUS3474</name>
</gene>
<evidence type="ECO:0000256" key="3">
    <source>
        <dbReference type="ARBA" id="ARBA00023274"/>
    </source>
</evidence>
<dbReference type="InterPro" id="IPR036853">
    <property type="entry name" value="Ribosomal_uL14_sf"/>
</dbReference>
<dbReference type="GO" id="GO:0006412">
    <property type="term" value="P:translation"/>
    <property type="evidence" value="ECO:0007669"/>
    <property type="project" value="InterPro"/>
</dbReference>
<dbReference type="Pfam" id="PF00238">
    <property type="entry name" value="Ribosomal_L14"/>
    <property type="match status" value="1"/>
</dbReference>
<accession>A0AAU9R7L4</accession>
<dbReference type="PANTHER" id="PTHR11761:SF8">
    <property type="entry name" value="LARGE RIBOSOMAL SUBUNIT PROTEIN UL14"/>
    <property type="match status" value="1"/>
</dbReference>
<comment type="similarity">
    <text evidence="1 4">Belongs to the universal ribosomal protein uL14 family.</text>
</comment>
<keyword evidence="6" id="KW-1185">Reference proteome</keyword>
<name>A0AAU9R7L4_THLAR</name>
<dbReference type="PANTHER" id="PTHR11761">
    <property type="entry name" value="50S/60S RIBOSOMAL PROTEIN L14/L23"/>
    <property type="match status" value="1"/>
</dbReference>
<organism evidence="5 6">
    <name type="scientific">Thlaspi arvense</name>
    <name type="common">Field penny-cress</name>
    <dbReference type="NCBI Taxonomy" id="13288"/>
    <lineage>
        <taxon>Eukaryota</taxon>
        <taxon>Viridiplantae</taxon>
        <taxon>Streptophyta</taxon>
        <taxon>Embryophyta</taxon>
        <taxon>Tracheophyta</taxon>
        <taxon>Spermatophyta</taxon>
        <taxon>Magnoliopsida</taxon>
        <taxon>eudicotyledons</taxon>
        <taxon>Gunneridae</taxon>
        <taxon>Pentapetalae</taxon>
        <taxon>rosids</taxon>
        <taxon>malvids</taxon>
        <taxon>Brassicales</taxon>
        <taxon>Brassicaceae</taxon>
        <taxon>Thlaspideae</taxon>
        <taxon>Thlaspi</taxon>
    </lineage>
</organism>
<dbReference type="EMBL" id="OU466857">
    <property type="protein sequence ID" value="CAH2035258.1"/>
    <property type="molecule type" value="Genomic_DNA"/>
</dbReference>
<evidence type="ECO:0000313" key="6">
    <source>
        <dbReference type="Proteomes" id="UP000836841"/>
    </source>
</evidence>
<dbReference type="GO" id="GO:0070180">
    <property type="term" value="F:large ribosomal subunit rRNA binding"/>
    <property type="evidence" value="ECO:0007669"/>
    <property type="project" value="TreeGrafter"/>
</dbReference>
<dbReference type="Gene3D" id="2.40.150.20">
    <property type="entry name" value="Ribosomal protein L14"/>
    <property type="match status" value="1"/>
</dbReference>
<evidence type="ECO:0008006" key="7">
    <source>
        <dbReference type="Google" id="ProtNLM"/>
    </source>
</evidence>
<evidence type="ECO:0000256" key="1">
    <source>
        <dbReference type="ARBA" id="ARBA00010745"/>
    </source>
</evidence>
<dbReference type="CDD" id="cd00337">
    <property type="entry name" value="Ribosomal_uL14"/>
    <property type="match status" value="1"/>
</dbReference>
<dbReference type="Proteomes" id="UP000836841">
    <property type="component" value="Chromosome 1"/>
</dbReference>
<keyword evidence="2 4" id="KW-0689">Ribosomal protein</keyword>
<dbReference type="InterPro" id="IPR000218">
    <property type="entry name" value="Ribosomal_uL14"/>
</dbReference>
<protein>
    <recommendedName>
        <fullName evidence="7">Defective in cullin neddylation protein</fullName>
    </recommendedName>
</protein>
<evidence type="ECO:0000313" key="5">
    <source>
        <dbReference type="EMBL" id="CAH2035258.1"/>
    </source>
</evidence>
<keyword evidence="3 4" id="KW-0687">Ribonucleoprotein</keyword>
<dbReference type="GO" id="GO:0003735">
    <property type="term" value="F:structural constituent of ribosome"/>
    <property type="evidence" value="ECO:0007669"/>
    <property type="project" value="InterPro"/>
</dbReference>
<dbReference type="GO" id="GO:0022625">
    <property type="term" value="C:cytosolic large ribosomal subunit"/>
    <property type="evidence" value="ECO:0007669"/>
    <property type="project" value="TreeGrafter"/>
</dbReference>
<proteinExistence type="inferred from homology"/>